<sequence>MANWFDLPKDLLERICDICIAPDHIRMQCVCRSWRSILKKIIHRELPWLMMLPNKEDDEHQDARFFFSLSKQKIHTFHLPEIRGKRCCGSFQNGWLMLVDEKLDICLFHPWTKKKINLPHQSTFKDQIFDLECATVEEMRDLNIRKAALSDDGEVVVVIYGVGTTALCRIGDEAYTHIGMTSLDDVVYHKGCFYALSQVASVYVLHIEDEPHWEELTPELESLPYTIFGYLVPDILTDSMFVITRQVKSIEIDGTTGEVKYLDDDRDTDDLYPRHKTIHFDIYSVTFGRRERGANKVHQDGKLR</sequence>
<dbReference type="EMBL" id="CM056810">
    <property type="protein sequence ID" value="KAJ8645879.1"/>
    <property type="molecule type" value="Genomic_DNA"/>
</dbReference>
<protein>
    <submittedName>
        <fullName evidence="1">Uncharacterized protein</fullName>
    </submittedName>
</protein>
<reference evidence="1 2" key="1">
    <citation type="journal article" date="2022" name="Hortic Res">
        <title>A haplotype resolved chromosomal level avocado genome allows analysis of novel avocado genes.</title>
        <authorList>
            <person name="Nath O."/>
            <person name="Fletcher S.J."/>
            <person name="Hayward A."/>
            <person name="Shaw L.M."/>
            <person name="Masouleh A.K."/>
            <person name="Furtado A."/>
            <person name="Henry R.J."/>
            <person name="Mitter N."/>
        </authorList>
    </citation>
    <scope>NUCLEOTIDE SEQUENCE [LARGE SCALE GENOMIC DNA]</scope>
    <source>
        <strain evidence="2">cv. Hass</strain>
    </source>
</reference>
<evidence type="ECO:0000313" key="1">
    <source>
        <dbReference type="EMBL" id="KAJ8645879.1"/>
    </source>
</evidence>
<comment type="caution">
    <text evidence="1">The sequence shown here is derived from an EMBL/GenBank/DDBJ whole genome shotgun (WGS) entry which is preliminary data.</text>
</comment>
<accession>A0ACC2MJI5</accession>
<organism evidence="1 2">
    <name type="scientific">Persea americana</name>
    <name type="common">Avocado</name>
    <dbReference type="NCBI Taxonomy" id="3435"/>
    <lineage>
        <taxon>Eukaryota</taxon>
        <taxon>Viridiplantae</taxon>
        <taxon>Streptophyta</taxon>
        <taxon>Embryophyta</taxon>
        <taxon>Tracheophyta</taxon>
        <taxon>Spermatophyta</taxon>
        <taxon>Magnoliopsida</taxon>
        <taxon>Magnoliidae</taxon>
        <taxon>Laurales</taxon>
        <taxon>Lauraceae</taxon>
        <taxon>Persea</taxon>
    </lineage>
</organism>
<name>A0ACC2MJI5_PERAE</name>
<gene>
    <name evidence="1" type="ORF">MRB53_007627</name>
</gene>
<proteinExistence type="predicted"/>
<dbReference type="Proteomes" id="UP001234297">
    <property type="component" value="Chromosome 2"/>
</dbReference>
<evidence type="ECO:0000313" key="2">
    <source>
        <dbReference type="Proteomes" id="UP001234297"/>
    </source>
</evidence>
<keyword evidence="2" id="KW-1185">Reference proteome</keyword>